<feature type="domain" description="CR-type" evidence="10">
    <location>
        <begin position="161"/>
        <end position="242"/>
    </location>
</feature>
<dbReference type="CDD" id="cd10719">
    <property type="entry name" value="DnaJ_zf"/>
    <property type="match status" value="1"/>
</dbReference>
<feature type="zinc finger region" description="CR-type" evidence="7">
    <location>
        <begin position="161"/>
        <end position="242"/>
    </location>
</feature>
<dbReference type="GO" id="GO:0042026">
    <property type="term" value="P:protein refolding"/>
    <property type="evidence" value="ECO:0007669"/>
    <property type="project" value="TreeGrafter"/>
</dbReference>
<dbReference type="InterPro" id="IPR002939">
    <property type="entry name" value="DnaJ_C"/>
</dbReference>
<proteinExistence type="inferred from homology"/>
<keyword evidence="5" id="KW-0143">Chaperone</keyword>
<sequence length="437" mass="46335">APLSAAPKDPYQVLGVKQDASQAEIKKTYFSLARKYHPDTNPDKKAQEKFLEIQEAYDILKDEKKRADYDKYGAASQQQGFDPNAFSSARGFGGGFAGGFPGFQGFGASFGATGRGDPSDLFEQLFNFGGGRARGSPFSDSMRGADLETTVNLSFLEACKGATRRVNISPIANCGTCSGSGLKKGAKRSTCSACGGSGHRTFVIDNGFQMASTCNACGGVGSTVPRSGQCSSCDGVGRVQVKKTVTVTIPSGVEDGMTVRVPNAGDVPASGKGQTGDLLVRVNVAPSKLFVRQGSNLYHKAQIPLHTALLGGRVRIPTLDGEVDVRLPGGTQQGEEMVLKGRGVAPALHGSTGDLFVTFMVLLPRSLSKRQRELLQAYADDVEGRTPPATTKKESEDSRSDSDSENGRAPFIDTSSPSPPETWVSRTWKNIKRLAGF</sequence>
<dbReference type="CDD" id="cd10747">
    <property type="entry name" value="DnaJ_C"/>
    <property type="match status" value="1"/>
</dbReference>
<dbReference type="FunFam" id="2.60.260.20:FF:000005">
    <property type="entry name" value="Chaperone protein dnaJ 1, mitochondrial"/>
    <property type="match status" value="1"/>
</dbReference>
<dbReference type="SUPFAM" id="SSF46565">
    <property type="entry name" value="Chaperone J-domain"/>
    <property type="match status" value="1"/>
</dbReference>
<dbReference type="HAMAP" id="MF_01152">
    <property type="entry name" value="DnaJ"/>
    <property type="match status" value="1"/>
</dbReference>
<dbReference type="Gene3D" id="2.10.230.10">
    <property type="entry name" value="Heat shock protein DnaJ, cysteine-rich domain"/>
    <property type="match status" value="1"/>
</dbReference>
<feature type="non-terminal residue" evidence="11">
    <location>
        <position position="1"/>
    </location>
</feature>
<evidence type="ECO:0000256" key="7">
    <source>
        <dbReference type="PROSITE-ProRule" id="PRU00546"/>
    </source>
</evidence>
<dbReference type="CDD" id="cd06257">
    <property type="entry name" value="DnaJ"/>
    <property type="match status" value="1"/>
</dbReference>
<dbReference type="GO" id="GO:0005524">
    <property type="term" value="F:ATP binding"/>
    <property type="evidence" value="ECO:0007669"/>
    <property type="project" value="InterPro"/>
</dbReference>
<dbReference type="SUPFAM" id="SSF57938">
    <property type="entry name" value="DnaJ/Hsp40 cysteine-rich domain"/>
    <property type="match status" value="1"/>
</dbReference>
<keyword evidence="2" id="KW-0677">Repeat</keyword>
<dbReference type="Proteomes" id="UP000242287">
    <property type="component" value="Unassembled WGS sequence"/>
</dbReference>
<feature type="region of interest" description="Disordered" evidence="8">
    <location>
        <begin position="378"/>
        <end position="425"/>
    </location>
</feature>
<keyword evidence="1 7" id="KW-0479">Metal-binding</keyword>
<dbReference type="EMBL" id="KZ302036">
    <property type="protein sequence ID" value="PFH49201.1"/>
    <property type="molecule type" value="Genomic_DNA"/>
</dbReference>
<dbReference type="PROSITE" id="PS50076">
    <property type="entry name" value="DNAJ_2"/>
    <property type="match status" value="1"/>
</dbReference>
<dbReference type="InterPro" id="IPR012724">
    <property type="entry name" value="DnaJ"/>
</dbReference>
<dbReference type="InterPro" id="IPR001305">
    <property type="entry name" value="HSP_DnaJ_Cys-rich_dom"/>
</dbReference>
<dbReference type="Gene3D" id="1.10.287.110">
    <property type="entry name" value="DnaJ domain"/>
    <property type="match status" value="1"/>
</dbReference>
<evidence type="ECO:0000256" key="1">
    <source>
        <dbReference type="ARBA" id="ARBA00022723"/>
    </source>
</evidence>
<feature type="compositionally biased region" description="Basic and acidic residues" evidence="8">
    <location>
        <begin position="391"/>
        <end position="406"/>
    </location>
</feature>
<dbReference type="Gene3D" id="2.60.260.20">
    <property type="entry name" value="Urease metallochaperone UreE, N-terminal domain"/>
    <property type="match status" value="2"/>
</dbReference>
<dbReference type="GO" id="GO:0009408">
    <property type="term" value="P:response to heat"/>
    <property type="evidence" value="ECO:0007669"/>
    <property type="project" value="InterPro"/>
</dbReference>
<accession>A0A2A9NLK4</accession>
<reference evidence="11 12" key="1">
    <citation type="submission" date="2014-02" db="EMBL/GenBank/DDBJ databases">
        <title>Transposable element dynamics among asymbiotic and ectomycorrhizal Amanita fungi.</title>
        <authorList>
            <consortium name="DOE Joint Genome Institute"/>
            <person name="Hess J."/>
            <person name="Skrede I."/>
            <person name="Wolfe B."/>
            <person name="LaButti K."/>
            <person name="Ohm R.A."/>
            <person name="Grigoriev I.V."/>
            <person name="Pringle A."/>
        </authorList>
    </citation>
    <scope>NUCLEOTIDE SEQUENCE [LARGE SCALE GENOMIC DNA]</scope>
    <source>
        <strain evidence="11 12">SKay4041</strain>
    </source>
</reference>
<protein>
    <recommendedName>
        <fullName evidence="6">DnaJ homolog 1, mitochondrial</fullName>
    </recommendedName>
</protein>
<dbReference type="AlphaFoldDB" id="A0A2A9NLK4"/>
<dbReference type="GO" id="GO:0051082">
    <property type="term" value="F:unfolded protein binding"/>
    <property type="evidence" value="ECO:0007669"/>
    <property type="project" value="InterPro"/>
</dbReference>
<evidence type="ECO:0000256" key="3">
    <source>
        <dbReference type="ARBA" id="ARBA00022771"/>
    </source>
</evidence>
<evidence type="ECO:0000256" key="4">
    <source>
        <dbReference type="ARBA" id="ARBA00022833"/>
    </source>
</evidence>
<dbReference type="InterPro" id="IPR036869">
    <property type="entry name" value="J_dom_sf"/>
</dbReference>
<evidence type="ECO:0000256" key="8">
    <source>
        <dbReference type="SAM" id="MobiDB-lite"/>
    </source>
</evidence>
<gene>
    <name evidence="11" type="ORF">AMATHDRAFT_148155</name>
</gene>
<dbReference type="Pfam" id="PF00684">
    <property type="entry name" value="DnaJ_CXXCXGXG"/>
    <property type="match status" value="1"/>
</dbReference>
<evidence type="ECO:0000313" key="11">
    <source>
        <dbReference type="EMBL" id="PFH49201.1"/>
    </source>
</evidence>
<evidence type="ECO:0000256" key="6">
    <source>
        <dbReference type="ARBA" id="ARBA00072890"/>
    </source>
</evidence>
<dbReference type="PANTHER" id="PTHR43096:SF52">
    <property type="entry name" value="DNAJ HOMOLOG 1, MITOCHONDRIAL-RELATED"/>
    <property type="match status" value="1"/>
</dbReference>
<dbReference type="Pfam" id="PF00226">
    <property type="entry name" value="DnaJ"/>
    <property type="match status" value="1"/>
</dbReference>
<dbReference type="STRING" id="703135.A0A2A9NLK4"/>
<dbReference type="PRINTS" id="PR00625">
    <property type="entry name" value="JDOMAIN"/>
</dbReference>
<dbReference type="GO" id="GO:0008270">
    <property type="term" value="F:zinc ion binding"/>
    <property type="evidence" value="ECO:0007669"/>
    <property type="project" value="UniProtKB-KW"/>
</dbReference>
<evidence type="ECO:0000313" key="12">
    <source>
        <dbReference type="Proteomes" id="UP000242287"/>
    </source>
</evidence>
<dbReference type="InterPro" id="IPR008971">
    <property type="entry name" value="HSP40/DnaJ_pept-bd"/>
</dbReference>
<organism evidence="11 12">
    <name type="scientific">Amanita thiersii Skay4041</name>
    <dbReference type="NCBI Taxonomy" id="703135"/>
    <lineage>
        <taxon>Eukaryota</taxon>
        <taxon>Fungi</taxon>
        <taxon>Dikarya</taxon>
        <taxon>Basidiomycota</taxon>
        <taxon>Agaricomycotina</taxon>
        <taxon>Agaricomycetes</taxon>
        <taxon>Agaricomycetidae</taxon>
        <taxon>Agaricales</taxon>
        <taxon>Pluteineae</taxon>
        <taxon>Amanitaceae</taxon>
        <taxon>Amanita</taxon>
    </lineage>
</organism>
<dbReference type="InterPro" id="IPR001623">
    <property type="entry name" value="DnaJ_domain"/>
</dbReference>
<evidence type="ECO:0000259" key="10">
    <source>
        <dbReference type="PROSITE" id="PS51188"/>
    </source>
</evidence>
<dbReference type="InterPro" id="IPR036410">
    <property type="entry name" value="HSP_DnaJ_Cys-rich_dom_sf"/>
</dbReference>
<dbReference type="SMART" id="SM00271">
    <property type="entry name" value="DnaJ"/>
    <property type="match status" value="1"/>
</dbReference>
<dbReference type="OrthoDB" id="10256793at2759"/>
<evidence type="ECO:0000256" key="5">
    <source>
        <dbReference type="ARBA" id="ARBA00023186"/>
    </source>
</evidence>
<dbReference type="GO" id="GO:0005737">
    <property type="term" value="C:cytoplasm"/>
    <property type="evidence" value="ECO:0007669"/>
    <property type="project" value="TreeGrafter"/>
</dbReference>
<keyword evidence="4 7" id="KW-0862">Zinc</keyword>
<keyword evidence="3 7" id="KW-0863">Zinc-finger</keyword>
<evidence type="ECO:0000256" key="2">
    <source>
        <dbReference type="ARBA" id="ARBA00022737"/>
    </source>
</evidence>
<dbReference type="GO" id="GO:0031072">
    <property type="term" value="F:heat shock protein binding"/>
    <property type="evidence" value="ECO:0007669"/>
    <property type="project" value="InterPro"/>
</dbReference>
<name>A0A2A9NLK4_9AGAR</name>
<dbReference type="PANTHER" id="PTHR43096">
    <property type="entry name" value="DNAJ HOMOLOG 1, MITOCHONDRIAL-RELATED"/>
    <property type="match status" value="1"/>
</dbReference>
<dbReference type="Pfam" id="PF01556">
    <property type="entry name" value="DnaJ_C"/>
    <property type="match status" value="1"/>
</dbReference>
<dbReference type="FunFam" id="2.10.230.10:FF:000001">
    <property type="entry name" value="DnaJ subfamily A member 2"/>
    <property type="match status" value="1"/>
</dbReference>
<dbReference type="PROSITE" id="PS51188">
    <property type="entry name" value="ZF_CR"/>
    <property type="match status" value="1"/>
</dbReference>
<dbReference type="SUPFAM" id="SSF49493">
    <property type="entry name" value="HSP40/DnaJ peptide-binding domain"/>
    <property type="match status" value="2"/>
</dbReference>
<keyword evidence="12" id="KW-1185">Reference proteome</keyword>
<evidence type="ECO:0000259" key="9">
    <source>
        <dbReference type="PROSITE" id="PS50076"/>
    </source>
</evidence>
<feature type="domain" description="J" evidence="9">
    <location>
        <begin position="9"/>
        <end position="73"/>
    </location>
</feature>